<proteinExistence type="predicted"/>
<evidence type="ECO:0000313" key="1">
    <source>
        <dbReference type="EMBL" id="CBY38457.1"/>
    </source>
</evidence>
<gene>
    <name evidence="1" type="ORF">GSOID_T00032401001</name>
</gene>
<accession>E4YSL8</accession>
<reference evidence="1" key="1">
    <citation type="journal article" date="2010" name="Science">
        <title>Plasticity of animal genome architecture unmasked by rapid evolution of a pelagic tunicate.</title>
        <authorList>
            <person name="Denoeud F."/>
            <person name="Henriet S."/>
            <person name="Mungpakdee S."/>
            <person name="Aury J.M."/>
            <person name="Da Silva C."/>
            <person name="Brinkmann H."/>
            <person name="Mikhaleva J."/>
            <person name="Olsen L.C."/>
            <person name="Jubin C."/>
            <person name="Canestro C."/>
            <person name="Bouquet J.M."/>
            <person name="Danks G."/>
            <person name="Poulain J."/>
            <person name="Campsteijn C."/>
            <person name="Adamski M."/>
            <person name="Cross I."/>
            <person name="Yadetie F."/>
            <person name="Muffato M."/>
            <person name="Louis A."/>
            <person name="Butcher S."/>
            <person name="Tsagkogeorga G."/>
            <person name="Konrad A."/>
            <person name="Singh S."/>
            <person name="Jensen M.F."/>
            <person name="Cong E.H."/>
            <person name="Eikeseth-Otteraa H."/>
            <person name="Noel B."/>
            <person name="Anthouard V."/>
            <person name="Porcel B.M."/>
            <person name="Kachouri-Lafond R."/>
            <person name="Nishino A."/>
            <person name="Ugolini M."/>
            <person name="Chourrout P."/>
            <person name="Nishida H."/>
            <person name="Aasland R."/>
            <person name="Huzurbazar S."/>
            <person name="Westhof E."/>
            <person name="Delsuc F."/>
            <person name="Lehrach H."/>
            <person name="Reinhardt R."/>
            <person name="Weissenbach J."/>
            <person name="Roy S.W."/>
            <person name="Artiguenave F."/>
            <person name="Postlethwait J.H."/>
            <person name="Manak J.R."/>
            <person name="Thompson E.M."/>
            <person name="Jaillon O."/>
            <person name="Du Pasquier L."/>
            <person name="Boudinot P."/>
            <person name="Liberles D.A."/>
            <person name="Volff J.N."/>
            <person name="Philippe H."/>
            <person name="Lenhard B."/>
            <person name="Roest Crollius H."/>
            <person name="Wincker P."/>
            <person name="Chourrout D."/>
        </authorList>
    </citation>
    <scope>NUCLEOTIDE SEQUENCE [LARGE SCALE GENOMIC DNA]</scope>
</reference>
<protein>
    <submittedName>
        <fullName evidence="1">Uncharacterized protein</fullName>
    </submittedName>
</protein>
<dbReference type="AlphaFoldDB" id="E4YSL8"/>
<dbReference type="EMBL" id="FN655226">
    <property type="protein sequence ID" value="CBY38457.1"/>
    <property type="molecule type" value="Genomic_DNA"/>
</dbReference>
<dbReference type="Proteomes" id="UP000011014">
    <property type="component" value="Unassembled WGS sequence"/>
</dbReference>
<name>E4YSL8_OIKDI</name>
<organism evidence="1">
    <name type="scientific">Oikopleura dioica</name>
    <name type="common">Tunicate</name>
    <dbReference type="NCBI Taxonomy" id="34765"/>
    <lineage>
        <taxon>Eukaryota</taxon>
        <taxon>Metazoa</taxon>
        <taxon>Chordata</taxon>
        <taxon>Tunicata</taxon>
        <taxon>Appendicularia</taxon>
        <taxon>Copelata</taxon>
        <taxon>Oikopleuridae</taxon>
        <taxon>Oikopleura</taxon>
    </lineage>
</organism>
<dbReference type="Gene3D" id="1.25.50.20">
    <property type="match status" value="1"/>
</dbReference>
<sequence>MVNEGWTRVGLIIDALAESWSTEEELKDLEEFFSKLDQEDRLANLEKTFLNAQITVMKNIDWRANYETKLIDWLNAN</sequence>